<dbReference type="PANTHER" id="PTHR38460">
    <property type="entry name" value="TAUTOMERASE YOLI-RELATED"/>
    <property type="match status" value="1"/>
</dbReference>
<dbReference type="AlphaFoldDB" id="A0A0J6S1J1"/>
<accession>A0A0J6S1J1</accession>
<evidence type="ECO:0008006" key="3">
    <source>
        <dbReference type="Google" id="ProtNLM"/>
    </source>
</evidence>
<dbReference type="Proteomes" id="UP000035929">
    <property type="component" value="Unassembled WGS sequence"/>
</dbReference>
<reference evidence="1 2" key="1">
    <citation type="submission" date="2015-03" db="EMBL/GenBank/DDBJ databases">
        <title>Genome sequencing of Methylobacterium aquaticum DSM16371 type strain.</title>
        <authorList>
            <person name="Chaudhry V."/>
            <person name="Patil P.B."/>
        </authorList>
    </citation>
    <scope>NUCLEOTIDE SEQUENCE [LARGE SCALE GENOMIC DNA]</scope>
    <source>
        <strain evidence="1 2">DSM 16371</strain>
    </source>
</reference>
<evidence type="ECO:0000313" key="1">
    <source>
        <dbReference type="EMBL" id="KMO29030.1"/>
    </source>
</evidence>
<dbReference type="Pfam" id="PF14552">
    <property type="entry name" value="Tautomerase_2"/>
    <property type="match status" value="1"/>
</dbReference>
<dbReference type="Gene3D" id="3.30.429.10">
    <property type="entry name" value="Macrophage Migration Inhibitory Factor"/>
    <property type="match status" value="1"/>
</dbReference>
<protein>
    <recommendedName>
        <fullName evidence="3">4-oxalocrotonate tautomerase</fullName>
    </recommendedName>
</protein>
<proteinExistence type="predicted"/>
<sequence length="135" mass="14348">MPLVTITLKRERSAAERRAIADAIHAALVGSIGVPADDRFQIVSHGFDDVIYDPGYLGVVRSDDLVIVQIHLSTGRSVAQKKALFAAMAANLTGAGLRPEDVFVTLVETARENWSFGNGIAHYADAAPPHLAATA</sequence>
<organism evidence="1 2">
    <name type="scientific">Methylobacterium aquaticum</name>
    <dbReference type="NCBI Taxonomy" id="270351"/>
    <lineage>
        <taxon>Bacteria</taxon>
        <taxon>Pseudomonadati</taxon>
        <taxon>Pseudomonadota</taxon>
        <taxon>Alphaproteobacteria</taxon>
        <taxon>Hyphomicrobiales</taxon>
        <taxon>Methylobacteriaceae</taxon>
        <taxon>Methylobacterium</taxon>
    </lineage>
</organism>
<dbReference type="PATRIC" id="fig|270351.6.peg.3218"/>
<dbReference type="EMBL" id="LABX01000217">
    <property type="protein sequence ID" value="KMO29030.1"/>
    <property type="molecule type" value="Genomic_DNA"/>
</dbReference>
<dbReference type="InterPro" id="IPR014347">
    <property type="entry name" value="Tautomerase/MIF_sf"/>
</dbReference>
<name>A0A0J6S1J1_9HYPH</name>
<evidence type="ECO:0000313" key="2">
    <source>
        <dbReference type="Proteomes" id="UP000035929"/>
    </source>
</evidence>
<dbReference type="RefSeq" id="WP_048466626.1">
    <property type="nucleotide sequence ID" value="NZ_LABX01000217.1"/>
</dbReference>
<dbReference type="InterPro" id="IPR037479">
    <property type="entry name" value="Tauto_MSAD"/>
</dbReference>
<comment type="caution">
    <text evidence="1">The sequence shown here is derived from an EMBL/GenBank/DDBJ whole genome shotgun (WGS) entry which is preliminary data.</text>
</comment>
<dbReference type="SUPFAM" id="SSF55331">
    <property type="entry name" value="Tautomerase/MIF"/>
    <property type="match status" value="1"/>
</dbReference>
<gene>
    <name evidence="1" type="ORF">VP06_25675</name>
</gene>
<dbReference type="OrthoDB" id="9804765at2"/>
<dbReference type="PANTHER" id="PTHR38460:SF1">
    <property type="entry name" value="TAUTOMERASE YOLI-RELATED"/>
    <property type="match status" value="1"/>
</dbReference>